<name>A0A176TBT9_9FLAO</name>
<dbReference type="EMBL" id="LVWE01000037">
    <property type="protein sequence ID" value="OAD44886.1"/>
    <property type="molecule type" value="Genomic_DNA"/>
</dbReference>
<keyword evidence="1" id="KW-0812">Transmembrane</keyword>
<dbReference type="InterPro" id="IPR005182">
    <property type="entry name" value="YdbS-like_PH"/>
</dbReference>
<accession>A0A176TBT9</accession>
<dbReference type="AlphaFoldDB" id="A0A176TBT9"/>
<protein>
    <recommendedName>
        <fullName evidence="2">YdbS-like PH domain-containing protein</fullName>
    </recommendedName>
</protein>
<reference evidence="3 4" key="1">
    <citation type="submission" date="2016-02" db="EMBL/GenBank/DDBJ databases">
        <title>Draft genome sequence of Polaribacter atrinae KACC17473.</title>
        <authorList>
            <person name="Shin S.-K."/>
            <person name="Yi H."/>
        </authorList>
    </citation>
    <scope>NUCLEOTIDE SEQUENCE [LARGE SCALE GENOMIC DNA]</scope>
    <source>
        <strain evidence="3 4">KACC 17473</strain>
    </source>
</reference>
<evidence type="ECO:0000313" key="3">
    <source>
        <dbReference type="EMBL" id="OAD44886.1"/>
    </source>
</evidence>
<gene>
    <name evidence="3" type="ORF">LPB303_10410</name>
</gene>
<feature type="transmembrane region" description="Helical" evidence="1">
    <location>
        <begin position="59"/>
        <end position="82"/>
    </location>
</feature>
<proteinExistence type="predicted"/>
<dbReference type="Proteomes" id="UP000076923">
    <property type="component" value="Unassembled WGS sequence"/>
</dbReference>
<evidence type="ECO:0000313" key="4">
    <source>
        <dbReference type="Proteomes" id="UP000076923"/>
    </source>
</evidence>
<dbReference type="PANTHER" id="PTHR34473:SF2">
    <property type="entry name" value="UPF0699 TRANSMEMBRANE PROTEIN YDBT"/>
    <property type="match status" value="1"/>
</dbReference>
<organism evidence="3 4">
    <name type="scientific">Polaribacter atrinae</name>
    <dbReference type="NCBI Taxonomy" id="1333662"/>
    <lineage>
        <taxon>Bacteria</taxon>
        <taxon>Pseudomonadati</taxon>
        <taxon>Bacteroidota</taxon>
        <taxon>Flavobacteriia</taxon>
        <taxon>Flavobacteriales</taxon>
        <taxon>Flavobacteriaceae</taxon>
    </lineage>
</organism>
<comment type="caution">
    <text evidence="3">The sequence shown here is derived from an EMBL/GenBank/DDBJ whole genome shotgun (WGS) entry which is preliminary data.</text>
</comment>
<keyword evidence="1" id="KW-0472">Membrane</keyword>
<evidence type="ECO:0000259" key="2">
    <source>
        <dbReference type="Pfam" id="PF03703"/>
    </source>
</evidence>
<keyword evidence="4" id="KW-1185">Reference proteome</keyword>
<dbReference type="PANTHER" id="PTHR34473">
    <property type="entry name" value="UPF0699 TRANSMEMBRANE PROTEIN YDBS"/>
    <property type="match status" value="1"/>
</dbReference>
<evidence type="ECO:0000256" key="1">
    <source>
        <dbReference type="SAM" id="Phobius"/>
    </source>
</evidence>
<feature type="domain" description="YdbS-like PH" evidence="2">
    <location>
        <begin position="85"/>
        <end position="161"/>
    </location>
</feature>
<dbReference type="STRING" id="1333662.LPB303_10410"/>
<sequence length="167" mass="19251">MFENEFVSNLPNITEITFKPINKNYLKVILLNSLLLFGAILMGIFIANHYNFLDAISPYVYLVYIAFIIVLIITILLLYFGFKKRKYAVREKDISYKSGLFFQKITTVPFSRVQHIEVDESPLSRFFKLASLSVFTAGDSSDDLDIKGITKKEAIEIKEFISQKINE</sequence>
<dbReference type="RefSeq" id="WP_068449968.1">
    <property type="nucleotide sequence ID" value="NZ_CP150660.1"/>
</dbReference>
<feature type="transmembrane region" description="Helical" evidence="1">
    <location>
        <begin position="28"/>
        <end position="47"/>
    </location>
</feature>
<dbReference type="OrthoDB" id="1524472at2"/>
<dbReference type="Pfam" id="PF03703">
    <property type="entry name" value="bPH_2"/>
    <property type="match status" value="1"/>
</dbReference>
<keyword evidence="1" id="KW-1133">Transmembrane helix</keyword>